<dbReference type="RefSeq" id="WP_138837931.1">
    <property type="nucleotide sequence ID" value="NZ_VCNI01000002.1"/>
</dbReference>
<feature type="signal peptide" evidence="2">
    <location>
        <begin position="1"/>
        <end position="19"/>
    </location>
</feature>
<protein>
    <submittedName>
        <fullName evidence="3">DUF3179 domain-containing protein</fullName>
    </submittedName>
</protein>
<organism evidence="3 4">
    <name type="scientific">Flagellimonas algicola</name>
    <dbReference type="NCBI Taxonomy" id="2583815"/>
    <lineage>
        <taxon>Bacteria</taxon>
        <taxon>Pseudomonadati</taxon>
        <taxon>Bacteroidota</taxon>
        <taxon>Flavobacteriia</taxon>
        <taxon>Flavobacteriales</taxon>
        <taxon>Flavobacteriaceae</taxon>
        <taxon>Flagellimonas</taxon>
    </lineage>
</organism>
<evidence type="ECO:0000256" key="1">
    <source>
        <dbReference type="SAM" id="MobiDB-lite"/>
    </source>
</evidence>
<feature type="compositionally biased region" description="Polar residues" evidence="1">
    <location>
        <begin position="21"/>
        <end position="38"/>
    </location>
</feature>
<evidence type="ECO:0000256" key="2">
    <source>
        <dbReference type="SAM" id="SignalP"/>
    </source>
</evidence>
<keyword evidence="4" id="KW-1185">Reference proteome</keyword>
<gene>
    <name evidence="3" type="ORF">FGG15_15690</name>
</gene>
<dbReference type="EMBL" id="VCNI01000002">
    <property type="protein sequence ID" value="TMU55607.1"/>
    <property type="molecule type" value="Genomic_DNA"/>
</dbReference>
<accession>A0ABY2WLX2</accession>
<evidence type="ECO:0000313" key="3">
    <source>
        <dbReference type="EMBL" id="TMU55607.1"/>
    </source>
</evidence>
<dbReference type="PROSITE" id="PS51257">
    <property type="entry name" value="PROKAR_LIPOPROTEIN"/>
    <property type="match status" value="1"/>
</dbReference>
<evidence type="ECO:0000313" key="4">
    <source>
        <dbReference type="Proteomes" id="UP000751614"/>
    </source>
</evidence>
<reference evidence="3 4" key="1">
    <citation type="submission" date="2019-05" db="EMBL/GenBank/DDBJ databases">
        <title>Flagellimonas sp. AsT0115, sp. nov., isolated from a marine red algae, Asparagopsis taxiformis.</title>
        <authorList>
            <person name="Kim J."/>
            <person name="Jeong S.E."/>
            <person name="Jeon C.O."/>
        </authorList>
    </citation>
    <scope>NUCLEOTIDE SEQUENCE [LARGE SCALE GENOMIC DNA]</scope>
    <source>
        <strain evidence="3 4">AsT0115</strain>
    </source>
</reference>
<feature type="chain" id="PRO_5046053314" evidence="2">
    <location>
        <begin position="20"/>
        <end position="354"/>
    </location>
</feature>
<proteinExistence type="predicted"/>
<feature type="region of interest" description="Disordered" evidence="1">
    <location>
        <begin position="21"/>
        <end position="43"/>
    </location>
</feature>
<dbReference type="Proteomes" id="UP000751614">
    <property type="component" value="Unassembled WGS sequence"/>
</dbReference>
<keyword evidence="2" id="KW-0732">Signal</keyword>
<name>A0ABY2WLX2_9FLAO</name>
<dbReference type="Pfam" id="PF11376">
    <property type="entry name" value="DUF3179"/>
    <property type="match status" value="1"/>
</dbReference>
<dbReference type="InterPro" id="IPR021516">
    <property type="entry name" value="DUF3179"/>
</dbReference>
<comment type="caution">
    <text evidence="3">The sequence shown here is derived from an EMBL/GenBank/DDBJ whole genome shotgun (WGS) entry which is preliminary data.</text>
</comment>
<sequence length="354" mass="39152">MKRILIFLGLFAMYGCSSAEQTNSGGTDDTPTNNSSPWSIPVAEVLDGGPGKDGIPALDNPELITADQTEVLQNNDLVLAFKNGDEVRAYPHIILDWHEIINDNIGDVSMAVTFCPLTGTGIGWGRMLEGTETTFGVSGLLYNTNLIPYDRQTDSNWSQILNESVNGTLIGRKPELYQLLETNWGTLKQMFPEVRVVSTDTGFSRTYGVSPYGNYNTDHEFFLFPVDKDPRLPSKEKVLAILNGNRAKAYQFSDFETDNILRDLYGGNELLLVGNQNFITVFALVEDTVNLEFEYAFAAGNGAIVLTDNEGNEWNVFGEAVSGPRQGGRLGQVDAMMAQWFSIPAFYQTQLYSE</sequence>